<dbReference type="Gene3D" id="3.40.50.1000">
    <property type="entry name" value="HAD superfamily/HAD-like"/>
    <property type="match status" value="1"/>
</dbReference>
<proteinExistence type="predicted"/>
<keyword evidence="2" id="KW-1185">Reference proteome</keyword>
<dbReference type="Proteomes" id="UP000321168">
    <property type="component" value="Unassembled WGS sequence"/>
</dbReference>
<dbReference type="InterPro" id="IPR023214">
    <property type="entry name" value="HAD_sf"/>
</dbReference>
<sequence>MEQSGLRIAVDFDGTIVEHKYPAIGKEMLFAFETLKQLQKKGHTLILWTYRIGEDLEAAVEYCKENGVEFYAVNANHPEEQWTPEIPRKLDVDLFIDDRNVGGFLGWSEIWQRLHPESGPLDYQLKNPDAHKNFPNESNSGGFWKKLFS</sequence>
<reference evidence="1 2" key="1">
    <citation type="submission" date="2019-08" db="EMBL/GenBank/DDBJ databases">
        <title>Genome of Luteibaculum oceani JCM 18817.</title>
        <authorList>
            <person name="Bowman J.P."/>
        </authorList>
    </citation>
    <scope>NUCLEOTIDE SEQUENCE [LARGE SCALE GENOMIC DNA]</scope>
    <source>
        <strain evidence="1 2">JCM 18817</strain>
    </source>
</reference>
<name>A0A5C6V352_9FLAO</name>
<comment type="caution">
    <text evidence="1">The sequence shown here is derived from an EMBL/GenBank/DDBJ whole genome shotgun (WGS) entry which is preliminary data.</text>
</comment>
<dbReference type="GO" id="GO:0016787">
    <property type="term" value="F:hydrolase activity"/>
    <property type="evidence" value="ECO:0007669"/>
    <property type="project" value="UniProtKB-KW"/>
</dbReference>
<dbReference type="EMBL" id="VORB01000005">
    <property type="protein sequence ID" value="TXC78966.1"/>
    <property type="molecule type" value="Genomic_DNA"/>
</dbReference>
<dbReference type="SUPFAM" id="SSF56784">
    <property type="entry name" value="HAD-like"/>
    <property type="match status" value="1"/>
</dbReference>
<protein>
    <submittedName>
        <fullName evidence="1">Hydrolase</fullName>
    </submittedName>
</protein>
<accession>A0A5C6V352</accession>
<evidence type="ECO:0000313" key="2">
    <source>
        <dbReference type="Proteomes" id="UP000321168"/>
    </source>
</evidence>
<dbReference type="OrthoDB" id="5431039at2"/>
<evidence type="ECO:0000313" key="1">
    <source>
        <dbReference type="EMBL" id="TXC78966.1"/>
    </source>
</evidence>
<dbReference type="AlphaFoldDB" id="A0A5C6V352"/>
<keyword evidence="1" id="KW-0378">Hydrolase</keyword>
<organism evidence="1 2">
    <name type="scientific">Luteibaculum oceani</name>
    <dbReference type="NCBI Taxonomy" id="1294296"/>
    <lineage>
        <taxon>Bacteria</taxon>
        <taxon>Pseudomonadati</taxon>
        <taxon>Bacteroidota</taxon>
        <taxon>Flavobacteriia</taxon>
        <taxon>Flavobacteriales</taxon>
        <taxon>Luteibaculaceae</taxon>
        <taxon>Luteibaculum</taxon>
    </lineage>
</organism>
<dbReference type="InterPro" id="IPR036412">
    <property type="entry name" value="HAD-like_sf"/>
</dbReference>
<dbReference type="RefSeq" id="WP_147014490.1">
    <property type="nucleotide sequence ID" value="NZ_VORB01000005.1"/>
</dbReference>
<dbReference type="NCBIfam" id="NF046079">
    <property type="entry name" value="HAD_phos_BT0820"/>
    <property type="match status" value="1"/>
</dbReference>
<gene>
    <name evidence="1" type="ORF">FRX97_07060</name>
</gene>